<accession>A0A9N9D9H4</accession>
<proteinExistence type="predicted"/>
<evidence type="ECO:0000313" key="2">
    <source>
        <dbReference type="Proteomes" id="UP000789831"/>
    </source>
</evidence>
<sequence length="142" mass="15943">EYIKKRVLPFALLSVTSISSKNGETGTFSRHRIIFIDETALDLSRIRLVDGTKTAKSHSAITKIVSEGEASREREKRLFYSTNIMDAPFYESIFDPKHMSNVARNSLPKIEFMLLIGHPTIQTSTPSKACGRLGMPLLLTEE</sequence>
<name>A0A9N9D9H4_9GLOM</name>
<organism evidence="1 2">
    <name type="scientific">Ambispora gerdemannii</name>
    <dbReference type="NCBI Taxonomy" id="144530"/>
    <lineage>
        <taxon>Eukaryota</taxon>
        <taxon>Fungi</taxon>
        <taxon>Fungi incertae sedis</taxon>
        <taxon>Mucoromycota</taxon>
        <taxon>Glomeromycotina</taxon>
        <taxon>Glomeromycetes</taxon>
        <taxon>Archaeosporales</taxon>
        <taxon>Ambisporaceae</taxon>
        <taxon>Ambispora</taxon>
    </lineage>
</organism>
<dbReference type="AlphaFoldDB" id="A0A9N9D9H4"/>
<feature type="non-terminal residue" evidence="1">
    <location>
        <position position="1"/>
    </location>
</feature>
<evidence type="ECO:0000313" key="1">
    <source>
        <dbReference type="EMBL" id="CAG8627415.1"/>
    </source>
</evidence>
<gene>
    <name evidence="1" type="ORF">AGERDE_LOCUS10359</name>
</gene>
<dbReference type="EMBL" id="CAJVPL010003158">
    <property type="protein sequence ID" value="CAG8627415.1"/>
    <property type="molecule type" value="Genomic_DNA"/>
</dbReference>
<keyword evidence="2" id="KW-1185">Reference proteome</keyword>
<comment type="caution">
    <text evidence="1">The sequence shown here is derived from an EMBL/GenBank/DDBJ whole genome shotgun (WGS) entry which is preliminary data.</text>
</comment>
<reference evidence="1" key="1">
    <citation type="submission" date="2021-06" db="EMBL/GenBank/DDBJ databases">
        <authorList>
            <person name="Kallberg Y."/>
            <person name="Tangrot J."/>
            <person name="Rosling A."/>
        </authorList>
    </citation>
    <scope>NUCLEOTIDE SEQUENCE</scope>
    <source>
        <strain evidence="1">MT106</strain>
    </source>
</reference>
<dbReference type="Proteomes" id="UP000789831">
    <property type="component" value="Unassembled WGS sequence"/>
</dbReference>
<protein>
    <submittedName>
        <fullName evidence="1">448_t:CDS:1</fullName>
    </submittedName>
</protein>